<reference evidence="1" key="1">
    <citation type="submission" date="2022-07" db="EMBL/GenBank/DDBJ databases">
        <title>Genome Sequence of Phlebia brevispora.</title>
        <authorList>
            <person name="Buettner E."/>
        </authorList>
    </citation>
    <scope>NUCLEOTIDE SEQUENCE</scope>
    <source>
        <strain evidence="1">MPL23</strain>
    </source>
</reference>
<dbReference type="Proteomes" id="UP001148662">
    <property type="component" value="Unassembled WGS sequence"/>
</dbReference>
<organism evidence="1 2">
    <name type="scientific">Phlebia brevispora</name>
    <dbReference type="NCBI Taxonomy" id="194682"/>
    <lineage>
        <taxon>Eukaryota</taxon>
        <taxon>Fungi</taxon>
        <taxon>Dikarya</taxon>
        <taxon>Basidiomycota</taxon>
        <taxon>Agaricomycotina</taxon>
        <taxon>Agaricomycetes</taxon>
        <taxon>Polyporales</taxon>
        <taxon>Meruliaceae</taxon>
        <taxon>Phlebia</taxon>
    </lineage>
</organism>
<accession>A0ACC1TDR2</accession>
<name>A0ACC1TDR2_9APHY</name>
<protein>
    <submittedName>
        <fullName evidence="1">Uncharacterized protein</fullName>
    </submittedName>
</protein>
<proteinExistence type="predicted"/>
<keyword evidence="2" id="KW-1185">Reference proteome</keyword>
<evidence type="ECO:0000313" key="2">
    <source>
        <dbReference type="Proteomes" id="UP001148662"/>
    </source>
</evidence>
<gene>
    <name evidence="1" type="ORF">NM688_g778</name>
</gene>
<evidence type="ECO:0000313" key="1">
    <source>
        <dbReference type="EMBL" id="KAJ3558684.1"/>
    </source>
</evidence>
<dbReference type="EMBL" id="JANHOG010000072">
    <property type="protein sequence ID" value="KAJ3558684.1"/>
    <property type="molecule type" value="Genomic_DNA"/>
</dbReference>
<sequence>MAPSLSHLLALCAFLVPSQIYAAPYTRRAEPIVTLDSGTFVGTTDTATVWEIYASAYQFRIAPITAPTTLPLSGHLALSSIVGASSNLVESEDCLTINVWQPTGVSANAKLPVALWIYGGKWLRIWCFVDVCARSLLASSTIQLSKIRTNGGTIVQDSVKLGTPILYVSMNYRVSALGFLAGKEVKQAGVSNIGLQDQRQAMRWVQKYISAFGGDPTKVTIWGESAGAMCAGMQLVANGSNNEGLFRGAILQSGSPLPVADVTAGQKYYDDLVEQTSCQGSTDTLECLRQAPFDVLKAAIDSTVSLFSYQSLKVVWAPKVDGVFLTDNPQKLVLDDKVTSVPFITGDVDDEGTFFTLPLTNLTTDKDVKAYLASNYLPASSASDIEQVLTLYPQDITEGSPFNTGYLNAITP</sequence>
<comment type="caution">
    <text evidence="1">The sequence shown here is derived from an EMBL/GenBank/DDBJ whole genome shotgun (WGS) entry which is preliminary data.</text>
</comment>